<proteinExistence type="predicted"/>
<dbReference type="PANTHER" id="PTHR47795:SF1">
    <property type="entry name" value="DNA-DEPENDENT METALLOPROTEASE WSS1 HOMOLOG 2"/>
    <property type="match status" value="1"/>
</dbReference>
<dbReference type="GO" id="GO:0070628">
    <property type="term" value="F:proteasome binding"/>
    <property type="evidence" value="ECO:0007669"/>
    <property type="project" value="TreeGrafter"/>
</dbReference>
<feature type="domain" description="WLM" evidence="2">
    <location>
        <begin position="170"/>
        <end position="385"/>
    </location>
</feature>
<dbReference type="STRING" id="1450538.A0A2V5HCS8"/>
<sequence>MSDTPTAPTGDHDVREPTSPDNTTDEHQHPQRLELTIHHRNTPHTLTLPATATLHDLTLHLEHHLNIPASHQKLLITPPPPRHLIPGTLKPPLPATQAALPLTTTLPLTSPRFKLTILGSPVPEVTTLNAQGAAQAAREHRRLTTHAQYAATATPSAVSASLSRIHTLSSHDPTSQYTFHRLVPLAHLPNPQRSHAFLARLRDDPGIRSAMRLHQFSVPVLTEMDPVEHTTAHSRTLGLNRNKGEVIELRLRTDAYDGYRDYRTIRKTLCHELAHCVHSEHDRLFWALTARIEREVERGDYTRSGRVLGANAGGAGGDEFYNPGEWEAVQREGLVVDEKGWTGGSFVLGADGGSVGESSGQGTGGGGGGGSMREILAKAAEERMKRERERERDGQ</sequence>
<evidence type="ECO:0000313" key="3">
    <source>
        <dbReference type="EMBL" id="PYI21501.1"/>
    </source>
</evidence>
<dbReference type="Gene3D" id="3.10.20.90">
    <property type="entry name" value="Phosphatidylinositol 3-kinase Catalytic Subunit, Chain A, domain 1"/>
    <property type="match status" value="1"/>
</dbReference>
<dbReference type="OMA" id="GMQKHPF"/>
<dbReference type="EMBL" id="KZ825116">
    <property type="protein sequence ID" value="PYI21501.1"/>
    <property type="molecule type" value="Genomic_DNA"/>
</dbReference>
<dbReference type="SUPFAM" id="SSF54236">
    <property type="entry name" value="Ubiquitin-like"/>
    <property type="match status" value="1"/>
</dbReference>
<protein>
    <submittedName>
        <fullName evidence="3">WLM-domain-containing protein</fullName>
    </submittedName>
</protein>
<name>A0A2V5HCS8_ASPV1</name>
<dbReference type="InterPro" id="IPR029071">
    <property type="entry name" value="Ubiquitin-like_domsf"/>
</dbReference>
<evidence type="ECO:0000256" key="1">
    <source>
        <dbReference type="SAM" id="MobiDB-lite"/>
    </source>
</evidence>
<feature type="compositionally biased region" description="Basic and acidic residues" evidence="1">
    <location>
        <begin position="10"/>
        <end position="30"/>
    </location>
</feature>
<dbReference type="AlphaFoldDB" id="A0A2V5HCS8"/>
<reference evidence="3 4" key="1">
    <citation type="submission" date="2018-02" db="EMBL/GenBank/DDBJ databases">
        <title>The genomes of Aspergillus section Nigri reveals drivers in fungal speciation.</title>
        <authorList>
            <consortium name="DOE Joint Genome Institute"/>
            <person name="Vesth T.C."/>
            <person name="Nybo J."/>
            <person name="Theobald S."/>
            <person name="Brandl J."/>
            <person name="Frisvad J.C."/>
            <person name="Nielsen K.F."/>
            <person name="Lyhne E.K."/>
            <person name="Kogle M.E."/>
            <person name="Kuo A."/>
            <person name="Riley R."/>
            <person name="Clum A."/>
            <person name="Nolan M."/>
            <person name="Lipzen A."/>
            <person name="Salamov A."/>
            <person name="Henrissat B."/>
            <person name="Wiebenga A."/>
            <person name="De vries R.P."/>
            <person name="Grigoriev I.V."/>
            <person name="Mortensen U.H."/>
            <person name="Andersen M.R."/>
            <person name="Baker S.E."/>
        </authorList>
    </citation>
    <scope>NUCLEOTIDE SEQUENCE [LARGE SCALE GENOMIC DNA]</scope>
    <source>
        <strain evidence="3 4">CBS 115571</strain>
    </source>
</reference>
<dbReference type="PANTHER" id="PTHR47795">
    <property type="entry name" value="UBIQUITIN AND WLM DOMAIN-CONTAINING METALLOPROTEASE SPCC1442.07C"/>
    <property type="match status" value="1"/>
</dbReference>
<feature type="region of interest" description="Disordered" evidence="1">
    <location>
        <begin position="1"/>
        <end position="30"/>
    </location>
</feature>
<feature type="compositionally biased region" description="Gly residues" evidence="1">
    <location>
        <begin position="351"/>
        <end position="371"/>
    </location>
</feature>
<evidence type="ECO:0000313" key="4">
    <source>
        <dbReference type="Proteomes" id="UP000249829"/>
    </source>
</evidence>
<dbReference type="PROSITE" id="PS51397">
    <property type="entry name" value="WLM"/>
    <property type="match status" value="1"/>
</dbReference>
<gene>
    <name evidence="3" type="ORF">BO99DRAFT_400804</name>
</gene>
<feature type="compositionally biased region" description="Basic and acidic residues" evidence="1">
    <location>
        <begin position="375"/>
        <end position="395"/>
    </location>
</feature>
<organism evidence="3 4">
    <name type="scientific">Aspergillus violaceofuscus (strain CBS 115571)</name>
    <dbReference type="NCBI Taxonomy" id="1450538"/>
    <lineage>
        <taxon>Eukaryota</taxon>
        <taxon>Fungi</taxon>
        <taxon>Dikarya</taxon>
        <taxon>Ascomycota</taxon>
        <taxon>Pezizomycotina</taxon>
        <taxon>Eurotiomycetes</taxon>
        <taxon>Eurotiomycetidae</taxon>
        <taxon>Eurotiales</taxon>
        <taxon>Aspergillaceae</taxon>
        <taxon>Aspergillus</taxon>
    </lineage>
</organism>
<dbReference type="InterPro" id="IPR013536">
    <property type="entry name" value="WLM_dom"/>
</dbReference>
<dbReference type="Proteomes" id="UP000249829">
    <property type="component" value="Unassembled WGS sequence"/>
</dbReference>
<dbReference type="Pfam" id="PF08325">
    <property type="entry name" value="WLM"/>
    <property type="match status" value="1"/>
</dbReference>
<feature type="region of interest" description="Disordered" evidence="1">
    <location>
        <begin position="351"/>
        <end position="395"/>
    </location>
</feature>
<accession>A0A2V5HCS8</accession>
<keyword evidence="4" id="KW-1185">Reference proteome</keyword>
<evidence type="ECO:0000259" key="2">
    <source>
        <dbReference type="PROSITE" id="PS51397"/>
    </source>
</evidence>